<comment type="pathway">
    <text evidence="1">Cofactor biosynthesis; molybdopterin biosynthesis.</text>
</comment>
<dbReference type="SMART" id="SM00852">
    <property type="entry name" value="MoCF_biosynth"/>
    <property type="match status" value="1"/>
</dbReference>
<evidence type="ECO:0000313" key="4">
    <source>
        <dbReference type="EMBL" id="MDM7830219.1"/>
    </source>
</evidence>
<feature type="domain" description="MoaB/Mog" evidence="3">
    <location>
        <begin position="8"/>
        <end position="147"/>
    </location>
</feature>
<dbReference type="PANTHER" id="PTHR43764:SF1">
    <property type="entry name" value="MOLYBDOPTERIN MOLYBDOTRANSFERASE"/>
    <property type="match status" value="1"/>
</dbReference>
<keyword evidence="2" id="KW-0501">Molybdenum cofactor biosynthesis</keyword>
<dbReference type="Proteomes" id="UP001321453">
    <property type="component" value="Unassembled WGS sequence"/>
</dbReference>
<dbReference type="InterPro" id="IPR036425">
    <property type="entry name" value="MoaB/Mog-like_dom_sf"/>
</dbReference>
<comment type="caution">
    <text evidence="4">The sequence shown here is derived from an EMBL/GenBank/DDBJ whole genome shotgun (WGS) entry which is preliminary data.</text>
</comment>
<gene>
    <name evidence="4" type="ORF">QRT05_02645</name>
</gene>
<dbReference type="Pfam" id="PF00994">
    <property type="entry name" value="MoCF_biosynth"/>
    <property type="match status" value="1"/>
</dbReference>
<name>A0ABT7S3L6_9CELL</name>
<evidence type="ECO:0000259" key="3">
    <source>
        <dbReference type="SMART" id="SM00852"/>
    </source>
</evidence>
<evidence type="ECO:0000256" key="2">
    <source>
        <dbReference type="ARBA" id="ARBA00023150"/>
    </source>
</evidence>
<dbReference type="SUPFAM" id="SSF53218">
    <property type="entry name" value="Molybdenum cofactor biosynthesis proteins"/>
    <property type="match status" value="1"/>
</dbReference>
<organism evidence="4 5">
    <name type="scientific">Cellulomonas edaphi</name>
    <dbReference type="NCBI Taxonomy" id="3053468"/>
    <lineage>
        <taxon>Bacteria</taxon>
        <taxon>Bacillati</taxon>
        <taxon>Actinomycetota</taxon>
        <taxon>Actinomycetes</taxon>
        <taxon>Micrococcales</taxon>
        <taxon>Cellulomonadaceae</taxon>
        <taxon>Cellulomonas</taxon>
    </lineage>
</organism>
<dbReference type="Gene3D" id="3.40.980.10">
    <property type="entry name" value="MoaB/Mog-like domain"/>
    <property type="match status" value="1"/>
</dbReference>
<proteinExistence type="predicted"/>
<dbReference type="PANTHER" id="PTHR43764">
    <property type="entry name" value="MOLYBDENUM COFACTOR BIOSYNTHESIS"/>
    <property type="match status" value="1"/>
</dbReference>
<reference evidence="4 5" key="1">
    <citation type="submission" date="2023-06" db="EMBL/GenBank/DDBJ databases">
        <title>Cellulomonas sp. MW9 Whole genome sequence.</title>
        <authorList>
            <person name="Park S."/>
        </authorList>
    </citation>
    <scope>NUCLEOTIDE SEQUENCE [LARGE SCALE GENOMIC DNA]</scope>
    <source>
        <strain evidence="4 5">MW9</strain>
    </source>
</reference>
<dbReference type="NCBIfam" id="TIGR00177">
    <property type="entry name" value="molyb_syn"/>
    <property type="match status" value="1"/>
</dbReference>
<accession>A0ABT7S3L6</accession>
<evidence type="ECO:0000256" key="1">
    <source>
        <dbReference type="ARBA" id="ARBA00005046"/>
    </source>
</evidence>
<protein>
    <submittedName>
        <fullName evidence="4">MogA/MoaB family molybdenum cofactor biosynthesis protein</fullName>
    </submittedName>
</protein>
<keyword evidence="5" id="KW-1185">Reference proteome</keyword>
<dbReference type="InterPro" id="IPR051920">
    <property type="entry name" value="MPT_Adenylyltrnsfr/MoaC-Rel"/>
</dbReference>
<evidence type="ECO:0000313" key="5">
    <source>
        <dbReference type="Proteomes" id="UP001321453"/>
    </source>
</evidence>
<dbReference type="RefSeq" id="WP_289445014.1">
    <property type="nucleotide sequence ID" value="NZ_JAUCGR010000001.1"/>
</dbReference>
<dbReference type="InterPro" id="IPR001453">
    <property type="entry name" value="MoaB/Mog_dom"/>
</dbReference>
<sequence length="157" mass="15829">MPVARKAVVVVVSDRSAAGLREDRSGAVARELLEAAGFEVEVRVIPDGAESVQAALASATGAALVLTSGGTGVTPRDQTPEGTRPLLTRELPGIPELLRRSGSVATAVLSRGLAGVTAGGTVVVNLPGSPHGVAEGVEVLLPLLPHLLDQVAGGDHR</sequence>
<dbReference type="CDD" id="cd00886">
    <property type="entry name" value="MogA_MoaB"/>
    <property type="match status" value="1"/>
</dbReference>
<dbReference type="EMBL" id="JAUCGR010000001">
    <property type="protein sequence ID" value="MDM7830219.1"/>
    <property type="molecule type" value="Genomic_DNA"/>
</dbReference>